<gene>
    <name evidence="11" type="ORF">JOF34_000262</name>
</gene>
<comment type="similarity">
    <text evidence="4">Belongs to the KdsC family.</text>
</comment>
<evidence type="ECO:0000313" key="12">
    <source>
        <dbReference type="Proteomes" id="UP001519362"/>
    </source>
</evidence>
<keyword evidence="11" id="KW-0808">Transferase</keyword>
<organism evidence="11 12">
    <name type="scientific">Microbacterium amylolyticum</name>
    <dbReference type="NCBI Taxonomy" id="936337"/>
    <lineage>
        <taxon>Bacteria</taxon>
        <taxon>Bacillati</taxon>
        <taxon>Actinomycetota</taxon>
        <taxon>Actinomycetes</taxon>
        <taxon>Micrococcales</taxon>
        <taxon>Microbacteriaceae</taxon>
        <taxon>Microbacterium</taxon>
    </lineage>
</organism>
<evidence type="ECO:0000256" key="10">
    <source>
        <dbReference type="ARBA" id="ARBA00022842"/>
    </source>
</evidence>
<dbReference type="SUPFAM" id="SSF56784">
    <property type="entry name" value="HAD-like"/>
    <property type="match status" value="1"/>
</dbReference>
<sequence>MTAETVAIIPARGGSKGIPGKNLALVGGVPLIARAVRTCTQISGIDRVVVTTDDHEISRVAREWGADIVLRPEELASDEASSESALLHAIHELSHRGVEMATIAFVQATSPLLPRRELEAAVSMVRGGTADVAFSARESYEFFWADTADGAWAVGHDAAHRPRRQDREALFVETGAFYVMDAMGFRASGHRFFGRTEIVVVPEQTAIDIDTPADLRLARLVASAFPEEARDAGPIDVDAVITDFDGVHTDDTAIVSETGEEHVRVSRSDGMGVRLLREAGVPILILSTEVNPVVAARANKLGVEVIQALSDKESALRTWARERGIPLERIAYVGNDVNDLGALEAVGWPIAVPDSHPLVAASARSLLTRPGGHGAVRELAERVLAARRPAPLTEGMRP</sequence>
<evidence type="ECO:0000256" key="5">
    <source>
        <dbReference type="ARBA" id="ARBA00010726"/>
    </source>
</evidence>
<protein>
    <recommendedName>
        <fullName evidence="7">N-acylneuraminate cytidylyltransferase</fullName>
        <ecNumber evidence="7">2.7.7.43</ecNumber>
    </recommendedName>
</protein>
<dbReference type="Proteomes" id="UP001519362">
    <property type="component" value="Unassembled WGS sequence"/>
</dbReference>
<evidence type="ECO:0000256" key="1">
    <source>
        <dbReference type="ARBA" id="ARBA00001862"/>
    </source>
</evidence>
<dbReference type="GO" id="GO:0008781">
    <property type="term" value="F:N-acylneuraminate cytidylyltransferase activity"/>
    <property type="evidence" value="ECO:0007669"/>
    <property type="project" value="UniProtKB-EC"/>
</dbReference>
<evidence type="ECO:0000256" key="8">
    <source>
        <dbReference type="ARBA" id="ARBA00022723"/>
    </source>
</evidence>
<dbReference type="SFLD" id="SFLDG01136">
    <property type="entry name" value="C1.6:_Phosphoserine_Phosphatas"/>
    <property type="match status" value="1"/>
</dbReference>
<keyword evidence="12" id="KW-1185">Reference proteome</keyword>
<dbReference type="InterPro" id="IPR003329">
    <property type="entry name" value="Cytidylyl_trans"/>
</dbReference>
<evidence type="ECO:0000256" key="3">
    <source>
        <dbReference type="ARBA" id="ARBA00005141"/>
    </source>
</evidence>
<comment type="caution">
    <text evidence="11">The sequence shown here is derived from an EMBL/GenBank/DDBJ whole genome shotgun (WGS) entry which is preliminary data.</text>
</comment>
<dbReference type="InterPro" id="IPR029044">
    <property type="entry name" value="Nucleotide-diphossugar_trans"/>
</dbReference>
<dbReference type="Pfam" id="PF08282">
    <property type="entry name" value="Hydrolase_3"/>
    <property type="match status" value="1"/>
</dbReference>
<dbReference type="PANTHER" id="PTHR21485">
    <property type="entry name" value="HAD SUPERFAMILY MEMBERS CMAS AND KDSC"/>
    <property type="match status" value="1"/>
</dbReference>
<dbReference type="Pfam" id="PF02348">
    <property type="entry name" value="CTP_transf_3"/>
    <property type="match status" value="1"/>
</dbReference>
<evidence type="ECO:0000256" key="7">
    <source>
        <dbReference type="ARBA" id="ARBA00012491"/>
    </source>
</evidence>
<evidence type="ECO:0000256" key="4">
    <source>
        <dbReference type="ARBA" id="ARBA00005893"/>
    </source>
</evidence>
<evidence type="ECO:0000256" key="9">
    <source>
        <dbReference type="ARBA" id="ARBA00022801"/>
    </source>
</evidence>
<dbReference type="InterPro" id="IPR050793">
    <property type="entry name" value="CMP-NeuNAc_synthase"/>
</dbReference>
<keyword evidence="8" id="KW-0479">Metal-binding</keyword>
<keyword evidence="9" id="KW-0378">Hydrolase</keyword>
<comment type="subunit">
    <text evidence="6">Homotetramer.</text>
</comment>
<evidence type="ECO:0000256" key="6">
    <source>
        <dbReference type="ARBA" id="ARBA00011881"/>
    </source>
</evidence>
<dbReference type="Gene3D" id="3.90.550.10">
    <property type="entry name" value="Spore Coat Polysaccharide Biosynthesis Protein SpsA, Chain A"/>
    <property type="match status" value="1"/>
</dbReference>
<reference evidence="11 12" key="1">
    <citation type="submission" date="2021-03" db="EMBL/GenBank/DDBJ databases">
        <title>Sequencing the genomes of 1000 actinobacteria strains.</title>
        <authorList>
            <person name="Klenk H.-P."/>
        </authorList>
    </citation>
    <scope>NUCLEOTIDE SEQUENCE [LARGE SCALE GENOMIC DNA]</scope>
    <source>
        <strain evidence="11 12">DSM 24221</strain>
    </source>
</reference>
<evidence type="ECO:0000313" key="11">
    <source>
        <dbReference type="EMBL" id="MBP2435676.1"/>
    </source>
</evidence>
<dbReference type="PANTHER" id="PTHR21485:SF3">
    <property type="entry name" value="N-ACYLNEURAMINATE CYTIDYLYLTRANSFERASE"/>
    <property type="match status" value="1"/>
</dbReference>
<dbReference type="SFLD" id="SFLDG01138">
    <property type="entry name" value="C1.6.2:_Deoxy-d-mannose-octulo"/>
    <property type="match status" value="1"/>
</dbReference>
<keyword evidence="11" id="KW-0548">Nucleotidyltransferase</keyword>
<keyword evidence="10" id="KW-0460">Magnesium</keyword>
<dbReference type="SUPFAM" id="SSF53448">
    <property type="entry name" value="Nucleotide-diphospho-sugar transferases"/>
    <property type="match status" value="1"/>
</dbReference>
<accession>A0ABS4ZGR9</accession>
<dbReference type="CDD" id="cd02513">
    <property type="entry name" value="CMP-NeuAc_Synthase"/>
    <property type="match status" value="1"/>
</dbReference>
<dbReference type="RefSeq" id="WP_241245021.1">
    <property type="nucleotide sequence ID" value="NZ_CP049253.1"/>
</dbReference>
<dbReference type="InterPro" id="IPR023214">
    <property type="entry name" value="HAD_sf"/>
</dbReference>
<dbReference type="SFLD" id="SFLDS00003">
    <property type="entry name" value="Haloacid_Dehalogenase"/>
    <property type="match status" value="1"/>
</dbReference>
<comment type="cofactor">
    <cofactor evidence="2">
        <name>Mg(2+)</name>
        <dbReference type="ChEBI" id="CHEBI:18420"/>
    </cofactor>
</comment>
<comment type="catalytic activity">
    <reaction evidence="1">
        <text>an N-acylneuraminate + CTP = a CMP-N-acyl-beta-neuraminate + diphosphate</text>
        <dbReference type="Rhea" id="RHEA:11344"/>
        <dbReference type="ChEBI" id="CHEBI:33019"/>
        <dbReference type="ChEBI" id="CHEBI:37563"/>
        <dbReference type="ChEBI" id="CHEBI:60073"/>
        <dbReference type="ChEBI" id="CHEBI:68671"/>
        <dbReference type="EC" id="2.7.7.43"/>
    </reaction>
</comment>
<dbReference type="Gene3D" id="3.40.50.1000">
    <property type="entry name" value="HAD superfamily/HAD-like"/>
    <property type="match status" value="1"/>
</dbReference>
<evidence type="ECO:0000256" key="2">
    <source>
        <dbReference type="ARBA" id="ARBA00001946"/>
    </source>
</evidence>
<comment type="pathway">
    <text evidence="3">Amino-sugar metabolism; N-acetylneuraminate metabolism.</text>
</comment>
<comment type="similarity">
    <text evidence="5">Belongs to the CMP-NeuNAc synthase family.</text>
</comment>
<dbReference type="InterPro" id="IPR036412">
    <property type="entry name" value="HAD-like_sf"/>
</dbReference>
<name>A0ABS4ZGR9_9MICO</name>
<dbReference type="EMBL" id="JAGIOL010000001">
    <property type="protein sequence ID" value="MBP2435676.1"/>
    <property type="molecule type" value="Genomic_DNA"/>
</dbReference>
<dbReference type="EC" id="2.7.7.43" evidence="7"/>
<dbReference type="InterPro" id="IPR010023">
    <property type="entry name" value="KdsC_fam"/>
</dbReference>
<proteinExistence type="inferred from homology"/>